<keyword evidence="9" id="KW-0732">Signal</keyword>
<gene>
    <name evidence="11" type="ORF">VitviT2T_010028</name>
    <name evidence="12" type="ORF">VitviT2T_010034</name>
    <name evidence="13" type="ORF">VitviT2T_010037</name>
</gene>
<evidence type="ECO:0000256" key="3">
    <source>
        <dbReference type="ARBA" id="ARBA00022523"/>
    </source>
</evidence>
<protein>
    <recommendedName>
        <fullName evidence="9">Germin-like protein</fullName>
    </recommendedName>
</protein>
<dbReference type="SMART" id="SM00835">
    <property type="entry name" value="Cupin_1"/>
    <property type="match status" value="1"/>
</dbReference>
<keyword evidence="7" id="KW-0325">Glycoprotein</keyword>
<evidence type="ECO:0000256" key="7">
    <source>
        <dbReference type="ARBA" id="ARBA00023180"/>
    </source>
</evidence>
<name>A0ABY9C6K3_VITVI</name>
<evidence type="ECO:0000313" key="13">
    <source>
        <dbReference type="EMBL" id="WJZ90922.1"/>
    </source>
</evidence>
<evidence type="ECO:0000259" key="10">
    <source>
        <dbReference type="SMART" id="SM00835"/>
    </source>
</evidence>
<evidence type="ECO:0000256" key="6">
    <source>
        <dbReference type="ARBA" id="ARBA00023157"/>
    </source>
</evidence>
<dbReference type="PANTHER" id="PTHR31238">
    <property type="entry name" value="GERMIN-LIKE PROTEIN SUBFAMILY 3 MEMBER 3"/>
    <property type="match status" value="1"/>
</dbReference>
<evidence type="ECO:0000313" key="12">
    <source>
        <dbReference type="EMBL" id="WJZ90919.1"/>
    </source>
</evidence>
<dbReference type="EMBL" id="CP126654">
    <property type="protein sequence ID" value="WJZ90913.1"/>
    <property type="molecule type" value="Genomic_DNA"/>
</dbReference>
<dbReference type="InterPro" id="IPR011051">
    <property type="entry name" value="RmlC_Cupin_sf"/>
</dbReference>
<keyword evidence="6" id="KW-1015">Disulfide bond</keyword>
<dbReference type="Proteomes" id="UP001227230">
    <property type="component" value="Chromosome 7"/>
</dbReference>
<dbReference type="InterPro" id="IPR014710">
    <property type="entry name" value="RmlC-like_jellyroll"/>
</dbReference>
<sequence>MLHILALFSFLLVSSSHAALQDFCVADFTAPQGPTGYSCRTPAEVTADDFVYSGLRQPGNTSSIFNASINSASVHKFPVLNGLGVSVARADVAPGGVLPLHTHPGATEIILVARGAVTAGLISSDNTVYVKTVEEGDIMVFPQGLLHFLVNTGGTEALIWVSFSSPSPGLQVLNTALFGNNLDSDLLEKITLLGDDEVQRLKGIFGGTG</sequence>
<dbReference type="EMBL" id="CP126654">
    <property type="protein sequence ID" value="WJZ90919.1"/>
    <property type="molecule type" value="Genomic_DNA"/>
</dbReference>
<keyword evidence="8 9" id="KW-0464">Manganese</keyword>
<keyword evidence="4 9" id="KW-0964">Secreted</keyword>
<evidence type="ECO:0000256" key="2">
    <source>
        <dbReference type="ARBA" id="ARBA00007456"/>
    </source>
</evidence>
<evidence type="ECO:0000256" key="1">
    <source>
        <dbReference type="ARBA" id="ARBA00004271"/>
    </source>
</evidence>
<evidence type="ECO:0000256" key="9">
    <source>
        <dbReference type="RuleBase" id="RU366015"/>
    </source>
</evidence>
<feature type="signal peptide" evidence="9">
    <location>
        <begin position="1"/>
        <end position="18"/>
    </location>
</feature>
<reference evidence="11 14" key="1">
    <citation type="journal article" date="2023" name="Hortic Res">
        <title>The complete reference genome for grapevine (Vitis vinifera L.) genetics and breeding.</title>
        <authorList>
            <person name="Shi X."/>
            <person name="Cao S."/>
            <person name="Wang X."/>
            <person name="Huang S."/>
            <person name="Wang Y."/>
            <person name="Liu Z."/>
            <person name="Liu W."/>
            <person name="Leng X."/>
            <person name="Peng Y."/>
            <person name="Wang N."/>
            <person name="Wang Y."/>
            <person name="Ma Z."/>
            <person name="Xu X."/>
            <person name="Zhang F."/>
            <person name="Xue H."/>
            <person name="Zhong H."/>
            <person name="Wang Y."/>
            <person name="Zhang K."/>
            <person name="Velt A."/>
            <person name="Avia K."/>
            <person name="Holtgrawe D."/>
            <person name="Grimplet J."/>
            <person name="Matus J.T."/>
            <person name="Ware D."/>
            <person name="Wu X."/>
            <person name="Wang H."/>
            <person name="Liu C."/>
            <person name="Fang Y."/>
            <person name="Rustenholz C."/>
            <person name="Cheng Z."/>
            <person name="Xiao H."/>
            <person name="Zhou Y."/>
        </authorList>
    </citation>
    <scope>NUCLEOTIDE SEQUENCE [LARGE SCALE GENOMIC DNA]</scope>
    <source>
        <strain evidence="14">cv. Pinot noir / PN40024</strain>
        <tissue evidence="11">Leaf</tissue>
    </source>
</reference>
<organism evidence="11 14">
    <name type="scientific">Vitis vinifera</name>
    <name type="common">Grape</name>
    <dbReference type="NCBI Taxonomy" id="29760"/>
    <lineage>
        <taxon>Eukaryota</taxon>
        <taxon>Viridiplantae</taxon>
        <taxon>Streptophyta</taxon>
        <taxon>Embryophyta</taxon>
        <taxon>Tracheophyta</taxon>
        <taxon>Spermatophyta</taxon>
        <taxon>Magnoliopsida</taxon>
        <taxon>eudicotyledons</taxon>
        <taxon>Gunneridae</taxon>
        <taxon>Pentapetalae</taxon>
        <taxon>rosids</taxon>
        <taxon>Vitales</taxon>
        <taxon>Vitaceae</taxon>
        <taxon>Viteae</taxon>
        <taxon>Vitis</taxon>
    </lineage>
</organism>
<accession>A0ABY9C6K3</accession>
<keyword evidence="3 9" id="KW-0052">Apoplast</keyword>
<dbReference type="InterPro" id="IPR019780">
    <property type="entry name" value="Germin_Mn-BS"/>
</dbReference>
<dbReference type="PRINTS" id="PR00325">
    <property type="entry name" value="GERMIN"/>
</dbReference>
<proteinExistence type="inferred from homology"/>
<dbReference type="Gene3D" id="2.60.120.10">
    <property type="entry name" value="Jelly Rolls"/>
    <property type="match status" value="1"/>
</dbReference>
<dbReference type="InterPro" id="IPR006045">
    <property type="entry name" value="Cupin_1"/>
</dbReference>
<evidence type="ECO:0000313" key="11">
    <source>
        <dbReference type="EMBL" id="WJZ90913.1"/>
    </source>
</evidence>
<dbReference type="SUPFAM" id="SSF51182">
    <property type="entry name" value="RmlC-like cupins"/>
    <property type="match status" value="1"/>
</dbReference>
<dbReference type="CDD" id="cd02241">
    <property type="entry name" value="cupin_OxOx"/>
    <property type="match status" value="1"/>
</dbReference>
<evidence type="ECO:0000256" key="5">
    <source>
        <dbReference type="ARBA" id="ARBA00022723"/>
    </source>
</evidence>
<feature type="chain" id="PRO_5044949134" description="Germin-like protein" evidence="9">
    <location>
        <begin position="19"/>
        <end position="209"/>
    </location>
</feature>
<feature type="domain" description="Cupin type-1" evidence="10">
    <location>
        <begin position="53"/>
        <end position="199"/>
    </location>
</feature>
<evidence type="ECO:0000256" key="4">
    <source>
        <dbReference type="ARBA" id="ARBA00022525"/>
    </source>
</evidence>
<dbReference type="InterPro" id="IPR001929">
    <property type="entry name" value="Germin"/>
</dbReference>
<dbReference type="PROSITE" id="PS00725">
    <property type="entry name" value="GERMIN"/>
    <property type="match status" value="1"/>
</dbReference>
<evidence type="ECO:0000256" key="8">
    <source>
        <dbReference type="ARBA" id="ARBA00023211"/>
    </source>
</evidence>
<keyword evidence="14" id="KW-1185">Reference proteome</keyword>
<comment type="similarity">
    <text evidence="2 9">Belongs to the germin family.</text>
</comment>
<dbReference type="EMBL" id="CP126654">
    <property type="protein sequence ID" value="WJZ90922.1"/>
    <property type="molecule type" value="Genomic_DNA"/>
</dbReference>
<dbReference type="Pfam" id="PF00190">
    <property type="entry name" value="Cupin_1"/>
    <property type="match status" value="1"/>
</dbReference>
<keyword evidence="5 9" id="KW-0479">Metal-binding</keyword>
<evidence type="ECO:0000313" key="14">
    <source>
        <dbReference type="Proteomes" id="UP001227230"/>
    </source>
</evidence>
<comment type="subcellular location">
    <subcellularLocation>
        <location evidence="1 9">Secreted</location>
        <location evidence="1 9">Extracellular space</location>
        <location evidence="1 9">Apoplast</location>
    </subcellularLocation>
</comment>